<dbReference type="PANTHER" id="PTHR30595:SF6">
    <property type="entry name" value="SCHLAFEN ALBA-2 DOMAIN-CONTAINING PROTEIN"/>
    <property type="match status" value="1"/>
</dbReference>
<dbReference type="Gene3D" id="3.30.950.30">
    <property type="entry name" value="Schlafen, AAA domain"/>
    <property type="match status" value="1"/>
</dbReference>
<organism evidence="2 3">
    <name type="scientific">Nostocoides veronense</name>
    <dbReference type="NCBI Taxonomy" id="330836"/>
    <lineage>
        <taxon>Bacteria</taxon>
        <taxon>Bacillati</taxon>
        <taxon>Actinomycetota</taxon>
        <taxon>Actinomycetes</taxon>
        <taxon>Micrococcales</taxon>
        <taxon>Intrasporangiaceae</taxon>
        <taxon>Nostocoides</taxon>
    </lineage>
</organism>
<dbReference type="SUPFAM" id="SSF46785">
    <property type="entry name" value="Winged helix' DNA-binding domain"/>
    <property type="match status" value="1"/>
</dbReference>
<comment type="caution">
    <text evidence="2">The sequence shown here is derived from an EMBL/GenBank/DDBJ whole genome shotgun (WGS) entry which is preliminary data.</text>
</comment>
<feature type="domain" description="Schlafen AlbA-2" evidence="1">
    <location>
        <begin position="26"/>
        <end position="137"/>
    </location>
</feature>
<keyword evidence="3" id="KW-1185">Reference proteome</keyword>
<dbReference type="Pfam" id="PF04326">
    <property type="entry name" value="SLFN_AlbA_2"/>
    <property type="match status" value="1"/>
</dbReference>
<dbReference type="InterPro" id="IPR038475">
    <property type="entry name" value="RecG_C_sf"/>
</dbReference>
<proteinExistence type="predicted"/>
<dbReference type="RefSeq" id="WP_344083339.1">
    <property type="nucleotide sequence ID" value="NZ_BAAAPO010000025.1"/>
</dbReference>
<sequence length="469" mass="51364">MRAAEIETALADAPGDEAGALLSLAEGQYFERKSGRVSAKDLAIPMVAMANSEGGAIVVGLHDGVVEGVEPQKVNALRQAALDHSSPPVRAACEEVQIPVEGESRTLLVVRVEPSETLHSLTNGTTYLRVGDESRKLSAAQRQELAYDRGAAAYEGSPMKLSVEDLDETQLQAYADALKASSVRHMLFARDLLDRQERVTVAACLLFDERPQREFPNAVVRVLRYGDVDPGLGASMSLEDGTDIRFEGSLPHQIYTAAAEVERLMPKWQRLGAGGLFEATPRVPRDAWLEGLVNAVVHRSYSLMGDHIRVEIFPNRIQITSPGRFPGLVDPTKPLEIDRYARNPRISRVCSDLGITRELGEGIRRMFDEMRRRGLADPMYTQMSSSVRLVLLATDAVPNEILAALTPSARAMLDVLRLADQALGTGQLAELAGISRMTATRALSQLRDAELVGWHGESAKDPRATWRLR</sequence>
<dbReference type="Proteomes" id="UP001499938">
    <property type="component" value="Unassembled WGS sequence"/>
</dbReference>
<dbReference type="PANTHER" id="PTHR30595">
    <property type="entry name" value="GLPR-RELATED TRANSCRIPTIONAL REPRESSOR"/>
    <property type="match status" value="1"/>
</dbReference>
<dbReference type="EMBL" id="BAAAPO010000025">
    <property type="protein sequence ID" value="GAA1792182.1"/>
    <property type="molecule type" value="Genomic_DNA"/>
</dbReference>
<dbReference type="Gene3D" id="3.30.565.60">
    <property type="match status" value="1"/>
</dbReference>
<protein>
    <submittedName>
        <fullName evidence="2">Helix-turn-helix domain-containing protein</fullName>
    </submittedName>
</protein>
<gene>
    <name evidence="2" type="ORF">GCM10009811_16200</name>
</gene>
<name>A0ABP4XUU5_9MICO</name>
<dbReference type="InterPro" id="IPR007421">
    <property type="entry name" value="Schlafen_AlbA_2_dom"/>
</dbReference>
<evidence type="ECO:0000313" key="3">
    <source>
        <dbReference type="Proteomes" id="UP001499938"/>
    </source>
</evidence>
<evidence type="ECO:0000259" key="1">
    <source>
        <dbReference type="Pfam" id="PF04326"/>
    </source>
</evidence>
<accession>A0ABP4XUU5</accession>
<dbReference type="InterPro" id="IPR036390">
    <property type="entry name" value="WH_DNA-bd_sf"/>
</dbReference>
<dbReference type="InterPro" id="IPR038461">
    <property type="entry name" value="Schlafen_AlbA_2_dom_sf"/>
</dbReference>
<dbReference type="Pfam" id="PF13749">
    <property type="entry name" value="HATPase_c_4"/>
    <property type="match status" value="1"/>
</dbReference>
<reference evidence="3" key="1">
    <citation type="journal article" date="2019" name="Int. J. Syst. Evol. Microbiol.">
        <title>The Global Catalogue of Microorganisms (GCM) 10K type strain sequencing project: providing services to taxonomists for standard genome sequencing and annotation.</title>
        <authorList>
            <consortium name="The Broad Institute Genomics Platform"/>
            <consortium name="The Broad Institute Genome Sequencing Center for Infectious Disease"/>
            <person name="Wu L."/>
            <person name="Ma J."/>
        </authorList>
    </citation>
    <scope>NUCLEOTIDE SEQUENCE [LARGE SCALE GENOMIC DNA]</scope>
    <source>
        <strain evidence="3">JCM 15592</strain>
    </source>
</reference>
<evidence type="ECO:0000313" key="2">
    <source>
        <dbReference type="EMBL" id="GAA1792182.1"/>
    </source>
</evidence>